<evidence type="ECO:0000256" key="4">
    <source>
        <dbReference type="ARBA" id="ARBA00022553"/>
    </source>
</evidence>
<comment type="cofactor">
    <cofactor evidence="1">
        <name>pantetheine 4'-phosphate</name>
        <dbReference type="ChEBI" id="CHEBI:47942"/>
    </cofactor>
</comment>
<dbReference type="InterPro" id="IPR036736">
    <property type="entry name" value="ACP-like_sf"/>
</dbReference>
<keyword evidence="5" id="KW-0547">Nucleotide-binding</keyword>
<evidence type="ECO:0000259" key="8">
    <source>
        <dbReference type="PROSITE" id="PS50075"/>
    </source>
</evidence>
<dbReference type="Gene3D" id="3.30.300.30">
    <property type="match status" value="3"/>
</dbReference>
<dbReference type="Gene3D" id="3.30.559.30">
    <property type="entry name" value="Nonribosomal peptide synthetase, condensation domain"/>
    <property type="match status" value="4"/>
</dbReference>
<dbReference type="GO" id="GO:0008610">
    <property type="term" value="P:lipid biosynthetic process"/>
    <property type="evidence" value="ECO:0007669"/>
    <property type="project" value="UniProtKB-ARBA"/>
</dbReference>
<evidence type="ECO:0000256" key="6">
    <source>
        <dbReference type="ARBA" id="ARBA00022840"/>
    </source>
</evidence>
<dbReference type="EMBL" id="QSMZ01000020">
    <property type="protein sequence ID" value="KAA6459460.1"/>
    <property type="molecule type" value="Genomic_DNA"/>
</dbReference>
<keyword evidence="3" id="KW-0596">Phosphopantetheine</keyword>
<dbReference type="CDD" id="cd17643">
    <property type="entry name" value="A_NRPS_Cytc1-like"/>
    <property type="match status" value="1"/>
</dbReference>
<dbReference type="InterPro" id="IPR020806">
    <property type="entry name" value="PKS_PP-bd"/>
</dbReference>
<dbReference type="GO" id="GO:0005524">
    <property type="term" value="F:ATP binding"/>
    <property type="evidence" value="ECO:0007669"/>
    <property type="project" value="UniProtKB-KW"/>
</dbReference>
<dbReference type="FunFam" id="3.40.50.980:FF:000001">
    <property type="entry name" value="Non-ribosomal peptide synthetase"/>
    <property type="match status" value="3"/>
</dbReference>
<comment type="caution">
    <text evidence="9">The sequence shown here is derived from an EMBL/GenBank/DDBJ whole genome shotgun (WGS) entry which is preliminary data.</text>
</comment>
<dbReference type="PROSITE" id="PS50075">
    <property type="entry name" value="CARRIER"/>
    <property type="match status" value="3"/>
</dbReference>
<dbReference type="GO" id="GO:0005829">
    <property type="term" value="C:cytosol"/>
    <property type="evidence" value="ECO:0007669"/>
    <property type="project" value="TreeGrafter"/>
</dbReference>
<evidence type="ECO:0000256" key="1">
    <source>
        <dbReference type="ARBA" id="ARBA00001957"/>
    </source>
</evidence>
<dbReference type="GO" id="GO:0003824">
    <property type="term" value="F:catalytic activity"/>
    <property type="evidence" value="ECO:0007669"/>
    <property type="project" value="InterPro"/>
</dbReference>
<dbReference type="Pfam" id="PF00550">
    <property type="entry name" value="PP-binding"/>
    <property type="match status" value="3"/>
</dbReference>
<dbReference type="PANTHER" id="PTHR45527">
    <property type="entry name" value="NONRIBOSOMAL PEPTIDE SYNTHETASE"/>
    <property type="match status" value="1"/>
</dbReference>
<dbReference type="Gene3D" id="3.30.559.10">
    <property type="entry name" value="Chloramphenicol acetyltransferase-like domain"/>
    <property type="match status" value="4"/>
</dbReference>
<dbReference type="PROSITE" id="PS00012">
    <property type="entry name" value="PHOSPHOPANTETHEINE"/>
    <property type="match status" value="2"/>
</dbReference>
<feature type="domain" description="Carrier" evidence="8">
    <location>
        <begin position="2002"/>
        <end position="2077"/>
    </location>
</feature>
<dbReference type="Pfam" id="PF00668">
    <property type="entry name" value="Condensation"/>
    <property type="match status" value="4"/>
</dbReference>
<reference evidence="9 10" key="1">
    <citation type="submission" date="2018-08" db="EMBL/GenBank/DDBJ databases">
        <title>Bacillus phenotypic plasticity.</title>
        <authorList>
            <person name="Hurtado E."/>
        </authorList>
    </citation>
    <scope>NUCLEOTIDE SEQUENCE [LARGE SCALE GENOMIC DNA]</scope>
    <source>
        <strain evidence="9 10">111b</strain>
    </source>
</reference>
<keyword evidence="4" id="KW-0597">Phosphoprotein</keyword>
<dbReference type="InterPro" id="IPR001242">
    <property type="entry name" value="Condensation_dom"/>
</dbReference>
<dbReference type="NCBIfam" id="NF003417">
    <property type="entry name" value="PRK04813.1"/>
    <property type="match status" value="3"/>
</dbReference>
<dbReference type="RefSeq" id="WP_150158717.1">
    <property type="nucleotide sequence ID" value="NZ_QSMZ01000020.1"/>
</dbReference>
<dbReference type="Pfam" id="PF13193">
    <property type="entry name" value="AMP-binding_C"/>
    <property type="match status" value="3"/>
</dbReference>
<dbReference type="NCBIfam" id="TIGR01733">
    <property type="entry name" value="AA-adenyl-dom"/>
    <property type="match status" value="3"/>
</dbReference>
<organism evidence="9 10">
    <name type="scientific">Bacillus cereus</name>
    <dbReference type="NCBI Taxonomy" id="1396"/>
    <lineage>
        <taxon>Bacteria</taxon>
        <taxon>Bacillati</taxon>
        <taxon>Bacillota</taxon>
        <taxon>Bacilli</taxon>
        <taxon>Bacillales</taxon>
        <taxon>Bacillaceae</taxon>
        <taxon>Bacillus</taxon>
        <taxon>Bacillus cereus group</taxon>
    </lineage>
</organism>
<evidence type="ECO:0000256" key="5">
    <source>
        <dbReference type="ARBA" id="ARBA00022741"/>
    </source>
</evidence>
<dbReference type="InterPro" id="IPR006162">
    <property type="entry name" value="Ppantetheine_attach_site"/>
</dbReference>
<dbReference type="FunFam" id="3.40.50.980:FF:000002">
    <property type="entry name" value="Enterobactin synthetase component F"/>
    <property type="match status" value="1"/>
</dbReference>
<dbReference type="InterPro" id="IPR000873">
    <property type="entry name" value="AMP-dep_synth/lig_dom"/>
</dbReference>
<dbReference type="FunFam" id="3.40.50.12780:FF:000012">
    <property type="entry name" value="Non-ribosomal peptide synthetase"/>
    <property type="match status" value="1"/>
</dbReference>
<keyword evidence="7" id="KW-0045">Antibiotic biosynthesis</keyword>
<dbReference type="GO" id="GO:0043041">
    <property type="term" value="P:amino acid activation for nonribosomal peptide biosynthetic process"/>
    <property type="evidence" value="ECO:0007669"/>
    <property type="project" value="TreeGrafter"/>
</dbReference>
<proteinExistence type="inferred from homology"/>
<accession>A0A9W7Q2J6</accession>
<gene>
    <name evidence="9" type="ORF">DX932_20770</name>
</gene>
<sequence length="3611" mass="414045">MKINKTSIEDILALTSVQEGMLYHYLKNPEDEKYFEQLTLKLTGPIVNEIVKESWKEIAQKNEVLRSVFRWKKLKNPVQIILKDKELDFHYVDFSIFSADQQEERIESLKKYNRSQNKLDPLNGLFRITLCKISDHQHELIIDNHHILYDGWSTGVLLKEFFEVYEKLKEGLSPKFQNKLSAKDYKKWFQQSNKNPLAFWEEYLKGYEPKFINYRTGYQEEMECGEYLKVKKVMPSLIVQNIKEASSKEGVTVATFFNTAWGILLQHLTNHNDVLFGITISGRDVPLNNIASSVGLFINTVPVRFNYDKMMTKNCLKGMQRDFLNIKPYESTSITEIGEVLQVNQAKDLIESIVVYENYPLDKNIEKESSIKLSGYHMHSSTNYKLTLVIYEDDPFRIELMYDSLHFSHSDSVAISELYYDILIRMTKDVLGDTNVITANKYVSISSGVKKEDIVNPTSNLIPRLFEDCVYTYGDHIALVSEGQGLTYNELNQLINRVAHILHSFSKSKGKLVAIACLRPINNVISMLACLKAGCPYVPIDPTYPEERINYILQDSGAEMILTEKKLCEKLTKEDVEVLFIEEILELNGNDQNLNLDISQEDLGYIIYTSGTTGNPKGVMVNHGSILNTIEWRIKEYELDSNDSVIQLFSFAFDGFLTSFFTPLLSGSRIIMPTIQEVKDPLILKEYIFEQKITHFICVPSFYNSLLDVVDLKSCNSLRMITLAGENLTSHLVEKSEKLLPHVEIINEYGPTEASVAATFKRNVNSKECITIGYPIENVDIFIIGYEGEPQVPGAVGEIVVGGKGVARGYLNKPELTAERFVSHPFRLNEIAYRSGDLGRILSNGEIEYLGRMDQQVKIRGYRIELGEIETQLLTHPLVSEAVVIDRENEAGEKALYAYVVTNGSVSGVELRKHLSAQMPSYMVPSFYITIDRIPLTPNGKVDRKGLPYLTEVFDSGHEYVKPMTELEQSLVEIWEEVLGVRGIGTQDNFFELGGHSLKATSLSAQIHKRLEIEIPLRRLFDYPTIKELANYLQNKNKDIFNGILPVPLQETYEVSSAQKRLFLIQELDTTNTSYNMPGILEITGYLDKERFENTLKRLVERHDSLRTSFEIIEGNLVQRIHPDVKMEILYEEGTVAQKEQIIHSFLQPFNLKEAPLLRVKLVQFGSEEYLLLFDMHHIISDGVSMEIFVKEFGQLYQGKVLPSLNFQYKDYSDWQNSLFESGKLKDQKAYWTSQFSDGCPVLELPTDYPRPKQKAYSGNRISYEFDSKLINQVRNITKKTDTTLYMVLLAAYNVLLHKYTGQDDIVVGSPIAGRSHADLEGIMGMFVNTLPMRNYPTKDKSFKEFLREVKNNTFEALSNQDYPFEEIVEAAGPHTDNSRNPLFDTVFTLQNEFVSQLKIDDLVFEAAKLPYGMSKFDLMFETTVHRNGALSLEVEYSTELFELESVENFLCAYIKILKEACLNPNVKISDIRLISPQDMHILFDLDQSQANYPAVMIHEVFEEQVKRYPKKVAVTDGSEEWTYAELNKRSNQLANRLRQNGVQKGDLVGVMTCRSIEMISSILAVLKVGGAYVPIDPEYPMERKQYMIEDSGLKVLVTESSLFTSIPDTAHSILKLDVHDPTFLLESSDNLNLMLEPSNVAYVIYTSGTTGQPKGVLLEHRNVIRLLINDHSLFDFNESDVWTMFHSYCFDFSVWEMYGALLFGGKLVIIPKEITQSPSEFLELLGKHQVTVLNQTPTAFYALSSINTNSAPLALRYIIFGGEALTPARLRSWKEAYPSTKLINMYGITETTVHVTYKEIGCSEISKNISNIGRPIPTVELYIMKEDEVLPRGGVGEIVVAGDGVARGYLNKPELTAKRFVSHPFRLNEIAYRSGDLGRILSNGEIEYLGRMDQQVKIRGYRIELGEIETQLLTHPLVNEAVVIDRENEAGEKALYAYVVTNGSVSGVELRKHLSAQMPSYMVPSFYITIDRIPLTPNGKVDRKGLPYLTEVFDSGHEYVKPMTELEQSLVEIWEEVLEMNRIGITDNFFDVGGDSIRVLRIISLVKEVHQLDISIKEVYESQTIQVLSKLLEKRELNLNASLLKESRKIETLENNIMEAFIASNEPVLNVDEIYPMSDIELGMVYHYLKNREEAIYHDQIIQTMKVQNFNIESFKKVLSLMAEKHSILRTTFNLKDFAVPVHIIHKEVSIECESFENKDLDNEEFKEFVSHELRNDLKRAFDIEKPLWRIKVFIQKNDLISICLICHHAILDGWSVASLFTEMANCYFTLESNANYVPKKLKSSYKDYIVEQQVLKENEEVKSFWQDELEEFTHFDLPIENKEGGFHSIRGEISKKEINQLKSVCKKLNLSLKSVCFAAYLYTVSRLSYKKDIIVGLVENSRPMCMDADKVLGCFLNTVPVRYQFKHEATWKNYLADVNQKLLKLKDYGRLSLNEILRCINEKSEEGNPLFNTIFNFMDFHVYKEIKNKDLFVENHLSLQSYDRTNTILDFEVSTTFNNFDFKVSSSAFSEKELESLSNHYLRVIREIIKNPESKMDSNKVMSKEEKNKILGFSKGESVFYPKDKLFHDFIVEQVQRNPDKLAVVYKENQLTYKELDMKSDQIASYLLSNGIAPNDLVGIMLDRSTDLIASILGILKSGAAYVPIDPSYPSDRIMHIIVDSQLKFILTKEGLKNKISKFKGIVVDVQKDSLYGDIYSPEVVLTKSNDSAYVIYTSGTTGLPKGVLVNHRGLISLAFAWKHKYLTDESGLTLLQLASVSFDVFVEDLIRTLFWGGTMIVCPEKDRYDFEQLYALVVKHNVSFVESTPALIIPFFDYVYKNNLDVTSLKYVMMGGDKVNLIDFKRIATNFGDRIKVINSYGVTEATIDSTHFCGLGEVDKKITPIGRPLPNVNCYILDEFASLQPIGVPGELFIGGDSVSIGYLNRPDLTKEKFVYNPFEDEYPYMYKTGDLVKWLDDGNIEYLGRIDHQVKIRGYRIELGEIETNLLSHPLVNEAIVIDREDNKEERVLYAYIVTKKPVKSSEFRKYLLNTMPSYMVPSFYINLDKFPLTPNGKIDRKALPLPEVNFDSGQGYTMPVTKVEKALVEIWEEVLGVQGIGTEDNFFDIGGHSLKATTLVARIYKILNLEVPLPKIFEYPTIKRLANYLQFEEEKEFVEISPVELQEVYEVSSAQKRLFLIYEMDPRDISYNMPGALRIKGELNKDIFEKAIYELIRRHESLRTTFEFLEGKPVQKVHRIIPFEISYEEAIEEQKDSLIYAFIQPFDLRKGPLLRVKVIQYGLEDYQLLFDMHHIISDGISMDIFVKEFAQLYSGELLSPLSLQYKDYADWQNNLFKTDDFKKKEIYWNDRFSDGIPTLNLPKDQVHSKQISSNDHRIPFSLGTNLTKRLERLALKMDSTLYMILLASYNVLLHKYTGQKDIVVGSPVAGRSHPDLEGIIGMFVNTLPIRNYPKKEKSFKEFLKEVKVNVLNAFENQEYPTEKIVENLSEKHFQSTENLFKTMFVFENMKSRDINEILIKDNFELSVKVDQIKSVSSKADLTIMLEQGAFELSGIIECASNLYSEETAKTLSESFISLLEQIESNIEILISDIEFNSYKKEDEMLIEDFEFNF</sequence>
<dbReference type="InterPro" id="IPR045851">
    <property type="entry name" value="AMP-bd_C_sf"/>
</dbReference>
<name>A0A9W7Q2J6_BACCE</name>
<dbReference type="Gene3D" id="2.30.38.10">
    <property type="entry name" value="Luciferase, Domain 3"/>
    <property type="match status" value="2"/>
</dbReference>
<dbReference type="PROSITE" id="PS00455">
    <property type="entry name" value="AMP_BINDING"/>
    <property type="match status" value="3"/>
</dbReference>
<dbReference type="CDD" id="cd05930">
    <property type="entry name" value="A_NRPS"/>
    <property type="match status" value="2"/>
</dbReference>
<evidence type="ECO:0000256" key="2">
    <source>
        <dbReference type="ARBA" id="ARBA00006432"/>
    </source>
</evidence>
<dbReference type="Pfam" id="PF00501">
    <property type="entry name" value="AMP-binding"/>
    <property type="match status" value="3"/>
</dbReference>
<dbReference type="CDD" id="cd19531">
    <property type="entry name" value="LCL_NRPS-like"/>
    <property type="match status" value="2"/>
</dbReference>
<dbReference type="InterPro" id="IPR023213">
    <property type="entry name" value="CAT-like_dom_sf"/>
</dbReference>
<dbReference type="Proteomes" id="UP000323321">
    <property type="component" value="Unassembled WGS sequence"/>
</dbReference>
<dbReference type="SUPFAM" id="SSF47336">
    <property type="entry name" value="ACP-like"/>
    <property type="match status" value="3"/>
</dbReference>
<dbReference type="SMART" id="SM00823">
    <property type="entry name" value="PKS_PP"/>
    <property type="match status" value="3"/>
</dbReference>
<dbReference type="Gene3D" id="3.40.50.980">
    <property type="match status" value="4"/>
</dbReference>
<dbReference type="GO" id="GO:0017000">
    <property type="term" value="P:antibiotic biosynthetic process"/>
    <property type="evidence" value="ECO:0007669"/>
    <property type="project" value="UniProtKB-KW"/>
</dbReference>
<dbReference type="Gene3D" id="3.40.50.12780">
    <property type="entry name" value="N-terminal domain of ligase-like"/>
    <property type="match status" value="1"/>
</dbReference>
<dbReference type="SUPFAM" id="SSF52777">
    <property type="entry name" value="CoA-dependent acyltransferases"/>
    <property type="match status" value="8"/>
</dbReference>
<feature type="domain" description="Carrier" evidence="8">
    <location>
        <begin position="3076"/>
        <end position="3151"/>
    </location>
</feature>
<dbReference type="FunFam" id="3.30.300.30:FF:000010">
    <property type="entry name" value="Enterobactin synthetase component F"/>
    <property type="match status" value="3"/>
</dbReference>
<keyword evidence="6" id="KW-0067">ATP-binding</keyword>
<dbReference type="SUPFAM" id="SSF56801">
    <property type="entry name" value="Acetyl-CoA synthetase-like"/>
    <property type="match status" value="3"/>
</dbReference>
<dbReference type="InterPro" id="IPR042099">
    <property type="entry name" value="ANL_N_sf"/>
</dbReference>
<dbReference type="InterPro" id="IPR020845">
    <property type="entry name" value="AMP-binding_CS"/>
</dbReference>
<evidence type="ECO:0000256" key="3">
    <source>
        <dbReference type="ARBA" id="ARBA00022450"/>
    </source>
</evidence>
<dbReference type="GO" id="GO:0044550">
    <property type="term" value="P:secondary metabolite biosynthetic process"/>
    <property type="evidence" value="ECO:0007669"/>
    <property type="project" value="UniProtKB-ARBA"/>
</dbReference>
<dbReference type="InterPro" id="IPR025110">
    <property type="entry name" value="AMP-bd_C"/>
</dbReference>
<protein>
    <submittedName>
        <fullName evidence="9">Amino acid adenylation domain-containing protein</fullName>
    </submittedName>
</protein>
<dbReference type="PANTHER" id="PTHR45527:SF14">
    <property type="entry name" value="PLIPASTATIN SYNTHASE SUBUNIT B"/>
    <property type="match status" value="1"/>
</dbReference>
<evidence type="ECO:0000313" key="10">
    <source>
        <dbReference type="Proteomes" id="UP000323321"/>
    </source>
</evidence>
<dbReference type="Gene3D" id="1.10.1200.10">
    <property type="entry name" value="ACP-like"/>
    <property type="match status" value="3"/>
</dbReference>
<comment type="similarity">
    <text evidence="2">Belongs to the ATP-dependent AMP-binding enzyme family.</text>
</comment>
<dbReference type="InterPro" id="IPR009081">
    <property type="entry name" value="PP-bd_ACP"/>
</dbReference>
<evidence type="ECO:0000256" key="7">
    <source>
        <dbReference type="ARBA" id="ARBA00023194"/>
    </source>
</evidence>
<dbReference type="InterPro" id="IPR010071">
    <property type="entry name" value="AA_adenyl_dom"/>
</dbReference>
<dbReference type="GO" id="GO:0031177">
    <property type="term" value="F:phosphopantetheine binding"/>
    <property type="evidence" value="ECO:0007669"/>
    <property type="project" value="InterPro"/>
</dbReference>
<evidence type="ECO:0000313" key="9">
    <source>
        <dbReference type="EMBL" id="KAA6459460.1"/>
    </source>
</evidence>
<dbReference type="FunFam" id="1.10.1200.10:FF:000005">
    <property type="entry name" value="Nonribosomal peptide synthetase 1"/>
    <property type="match status" value="3"/>
</dbReference>
<feature type="domain" description="Carrier" evidence="8">
    <location>
        <begin position="962"/>
        <end position="1037"/>
    </location>
</feature>